<dbReference type="GO" id="GO:0005886">
    <property type="term" value="C:plasma membrane"/>
    <property type="evidence" value="ECO:0007669"/>
    <property type="project" value="UniProtKB-SubCell"/>
</dbReference>
<evidence type="ECO:0000256" key="8">
    <source>
        <dbReference type="ARBA" id="ARBA00022949"/>
    </source>
</evidence>
<evidence type="ECO:0000256" key="2">
    <source>
        <dbReference type="ARBA" id="ARBA00004536"/>
    </source>
</evidence>
<evidence type="ECO:0000256" key="5">
    <source>
        <dbReference type="ARBA" id="ARBA00018125"/>
    </source>
</evidence>
<keyword evidence="8" id="KW-0965">Cell junction</keyword>
<dbReference type="Pfam" id="PF12632">
    <property type="entry name" value="Vezatin"/>
    <property type="match status" value="1"/>
</dbReference>
<feature type="region of interest" description="Disordered" evidence="13">
    <location>
        <begin position="594"/>
        <end position="617"/>
    </location>
</feature>
<protein>
    <recommendedName>
        <fullName evidence="5">Vezatin</fullName>
    </recommendedName>
</protein>
<dbReference type="OMA" id="IVCENPR"/>
<keyword evidence="7 14" id="KW-0812">Transmembrane</keyword>
<dbReference type="PANTHER" id="PTHR15989:SF5">
    <property type="entry name" value="VEZATIN"/>
    <property type="match status" value="1"/>
</dbReference>
<feature type="transmembrane region" description="Helical" evidence="14">
    <location>
        <begin position="129"/>
        <end position="149"/>
    </location>
</feature>
<evidence type="ECO:0000256" key="3">
    <source>
        <dbReference type="ARBA" id="ARBA00004651"/>
    </source>
</evidence>
<dbReference type="GO" id="GO:0098609">
    <property type="term" value="P:cell-cell adhesion"/>
    <property type="evidence" value="ECO:0007669"/>
    <property type="project" value="InterPro"/>
</dbReference>
<feature type="region of interest" description="Disordered" evidence="13">
    <location>
        <begin position="641"/>
        <end position="672"/>
    </location>
</feature>
<evidence type="ECO:0000313" key="17">
    <source>
        <dbReference type="EnsemblMetazoa" id="CapteP228311"/>
    </source>
</evidence>
<keyword evidence="9 14" id="KW-1133">Transmembrane helix</keyword>
<keyword evidence="10" id="KW-0175">Coiled coil</keyword>
<comment type="similarity">
    <text evidence="4">Belongs to the vezatin family.</text>
</comment>
<accession>R7UWG8</accession>
<dbReference type="EMBL" id="KB297336">
    <property type="protein sequence ID" value="ELU10612.1"/>
    <property type="molecule type" value="Genomic_DNA"/>
</dbReference>
<dbReference type="PANTHER" id="PTHR15989">
    <property type="entry name" value="VEZATIN"/>
    <property type="match status" value="1"/>
</dbReference>
<dbReference type="STRING" id="283909.R7UWG8"/>
<comment type="subcellular location">
    <subcellularLocation>
        <location evidence="2">Cell junction</location>
        <location evidence="2">Adherens junction</location>
    </subcellularLocation>
    <subcellularLocation>
        <location evidence="3">Cell membrane</location>
        <topology evidence="3">Multi-pass membrane protein</topology>
    </subcellularLocation>
    <subcellularLocation>
        <location evidence="1">Nucleus</location>
    </subcellularLocation>
</comment>
<dbReference type="OrthoDB" id="21151at2759"/>
<evidence type="ECO:0000256" key="14">
    <source>
        <dbReference type="SAM" id="Phobius"/>
    </source>
</evidence>
<feature type="compositionally biased region" description="Acidic residues" evidence="13">
    <location>
        <begin position="52"/>
        <end position="63"/>
    </location>
</feature>
<keyword evidence="18" id="KW-1185">Reference proteome</keyword>
<dbReference type="HOGENOM" id="CLU_408951_0_0_1"/>
<dbReference type="AlphaFoldDB" id="R7UWG8"/>
<dbReference type="GO" id="GO:0005912">
    <property type="term" value="C:adherens junction"/>
    <property type="evidence" value="ECO:0007669"/>
    <property type="project" value="UniProtKB-SubCell"/>
</dbReference>
<feature type="compositionally biased region" description="Acidic residues" evidence="13">
    <location>
        <begin position="661"/>
        <end position="672"/>
    </location>
</feature>
<organism evidence="16">
    <name type="scientific">Capitella teleta</name>
    <name type="common">Polychaete worm</name>
    <dbReference type="NCBI Taxonomy" id="283909"/>
    <lineage>
        <taxon>Eukaryota</taxon>
        <taxon>Metazoa</taxon>
        <taxon>Spiralia</taxon>
        <taxon>Lophotrochozoa</taxon>
        <taxon>Annelida</taxon>
        <taxon>Polychaeta</taxon>
        <taxon>Sedentaria</taxon>
        <taxon>Scolecida</taxon>
        <taxon>Capitellidae</taxon>
        <taxon>Capitella</taxon>
    </lineage>
</organism>
<dbReference type="GO" id="GO:0005634">
    <property type="term" value="C:nucleus"/>
    <property type="evidence" value="ECO:0007669"/>
    <property type="project" value="UniProtKB-SubCell"/>
</dbReference>
<feature type="region of interest" description="Disordered" evidence="13">
    <location>
        <begin position="41"/>
        <end position="80"/>
    </location>
</feature>
<reference evidence="17" key="3">
    <citation type="submission" date="2015-06" db="UniProtKB">
        <authorList>
            <consortium name="EnsemblMetazoa"/>
        </authorList>
    </citation>
    <scope>IDENTIFICATION</scope>
</reference>
<evidence type="ECO:0000256" key="9">
    <source>
        <dbReference type="ARBA" id="ARBA00022989"/>
    </source>
</evidence>
<keyword evidence="6" id="KW-1003">Cell membrane</keyword>
<dbReference type="GO" id="GO:0017022">
    <property type="term" value="F:myosin binding"/>
    <property type="evidence" value="ECO:0007669"/>
    <property type="project" value="InterPro"/>
</dbReference>
<evidence type="ECO:0000256" key="4">
    <source>
        <dbReference type="ARBA" id="ARBA00007245"/>
    </source>
</evidence>
<feature type="region of interest" description="Disordered" evidence="13">
    <location>
        <begin position="488"/>
        <end position="523"/>
    </location>
</feature>
<evidence type="ECO:0000256" key="11">
    <source>
        <dbReference type="ARBA" id="ARBA00023136"/>
    </source>
</evidence>
<evidence type="ECO:0000256" key="10">
    <source>
        <dbReference type="ARBA" id="ARBA00023054"/>
    </source>
</evidence>
<reference evidence="16 18" key="2">
    <citation type="journal article" date="2013" name="Nature">
        <title>Insights into bilaterian evolution from three spiralian genomes.</title>
        <authorList>
            <person name="Simakov O."/>
            <person name="Marletaz F."/>
            <person name="Cho S.J."/>
            <person name="Edsinger-Gonzales E."/>
            <person name="Havlak P."/>
            <person name="Hellsten U."/>
            <person name="Kuo D.H."/>
            <person name="Larsson T."/>
            <person name="Lv J."/>
            <person name="Arendt D."/>
            <person name="Savage R."/>
            <person name="Osoegawa K."/>
            <person name="de Jong P."/>
            <person name="Grimwood J."/>
            <person name="Chapman J.A."/>
            <person name="Shapiro H."/>
            <person name="Aerts A."/>
            <person name="Otillar R.P."/>
            <person name="Terry A.Y."/>
            <person name="Boore J.L."/>
            <person name="Grigoriev I.V."/>
            <person name="Lindberg D.R."/>
            <person name="Seaver E.C."/>
            <person name="Weisblat D.A."/>
            <person name="Putnam N.H."/>
            <person name="Rokhsar D.S."/>
        </authorList>
    </citation>
    <scope>NUCLEOTIDE SEQUENCE</scope>
    <source>
        <strain evidence="16 18">I ESC-2004</strain>
    </source>
</reference>
<name>R7UWG8_CAPTE</name>
<evidence type="ECO:0000256" key="12">
    <source>
        <dbReference type="ARBA" id="ARBA00023242"/>
    </source>
</evidence>
<feature type="compositionally biased region" description="Pro residues" evidence="13">
    <location>
        <begin position="500"/>
        <end position="520"/>
    </location>
</feature>
<dbReference type="EMBL" id="AMQN01005989">
    <property type="status" value="NOT_ANNOTATED_CDS"/>
    <property type="molecule type" value="Genomic_DNA"/>
</dbReference>
<evidence type="ECO:0000313" key="18">
    <source>
        <dbReference type="Proteomes" id="UP000014760"/>
    </source>
</evidence>
<sequence>MKLCHSFWLAYAPGFSVSACPKALKDSMLYEHLKGTGFCDGDIDAQDMKEEEKEEKEEEEEKEEAGKPHNSVPPKSKHSKEAESLTDAVLQCPLLEDEDAAYIDSFAASIDSGAKPDEMEESDGMMTQVITHMGILGISLAYGCFRMVYMKSPDDTAHSMVWALDVFAVLLTVMCLMPFTMRFAWAGRLIRKLRGFSCVSCSLVLNLSIWEKISRRTIRLVQELELVSHGFTMVNHIAPASRLESSGLKQRQCPNLRKSAFLSARRLMLNFKEASKGILKKFPSHVELEGVTNFLANTPLKEYGDCVNLEDGPELHKLTDAFCLSAIKEMVSLCNTHISEFLRLMTLACLLRPQENFHNLGFVDQLSVVKSVHNQLDECSTSLHRMYRLHKYMVDKEHRAEERKQRAKQRPLDAVYIAVHSLNLHLQAALRKVQVADDHLQSLQDAGEQTLTPDLSTVLLSDLKVMGRELDACKDCLDEGVTRVHKTLGKNVSPETQSAPPEPSQPAPEDAQPPPIPLDGPEPLIQDQVFEAYSDPHDADINAADDDFLTAEEKAQRKAAQRDAIRTMKELRSVIAVRAEDRIQRELVARQEAGIVPETQEEEREEAENEEEEELPMPAQHFEDLKLKLSGFSFSQNVAAMAAARSSEISGHEEETFGGDGEMDISDEGSEE</sequence>
<proteinExistence type="inferred from homology"/>
<evidence type="ECO:0000256" key="6">
    <source>
        <dbReference type="ARBA" id="ARBA00022475"/>
    </source>
</evidence>
<dbReference type="EnsemblMetazoa" id="CapteT228311">
    <property type="protein sequence ID" value="CapteP228311"/>
    <property type="gene ID" value="CapteG228311"/>
</dbReference>
<evidence type="ECO:0000313" key="16">
    <source>
        <dbReference type="EMBL" id="ELU10612.1"/>
    </source>
</evidence>
<dbReference type="PROSITE" id="PS51257">
    <property type="entry name" value="PROKAR_LIPOPROTEIN"/>
    <property type="match status" value="1"/>
</dbReference>
<feature type="compositionally biased region" description="Acidic residues" evidence="13">
    <location>
        <begin position="599"/>
        <end position="615"/>
    </location>
</feature>
<keyword evidence="11 14" id="KW-0472">Membrane</keyword>
<evidence type="ECO:0000256" key="13">
    <source>
        <dbReference type="SAM" id="MobiDB-lite"/>
    </source>
</evidence>
<evidence type="ECO:0000256" key="1">
    <source>
        <dbReference type="ARBA" id="ARBA00004123"/>
    </source>
</evidence>
<feature type="transmembrane region" description="Helical" evidence="14">
    <location>
        <begin position="161"/>
        <end position="181"/>
    </location>
</feature>
<gene>
    <name evidence="16" type="ORF">CAPTEDRAFT_228311</name>
</gene>
<dbReference type="InterPro" id="IPR026859">
    <property type="entry name" value="Myosin-bd"/>
</dbReference>
<reference evidence="18" key="1">
    <citation type="submission" date="2012-12" db="EMBL/GenBank/DDBJ databases">
        <authorList>
            <person name="Hellsten U."/>
            <person name="Grimwood J."/>
            <person name="Chapman J.A."/>
            <person name="Shapiro H."/>
            <person name="Aerts A."/>
            <person name="Otillar R.P."/>
            <person name="Terry A.Y."/>
            <person name="Boore J.L."/>
            <person name="Simakov O."/>
            <person name="Marletaz F."/>
            <person name="Cho S.-J."/>
            <person name="Edsinger-Gonzales E."/>
            <person name="Havlak P."/>
            <person name="Kuo D.-H."/>
            <person name="Larsson T."/>
            <person name="Lv J."/>
            <person name="Arendt D."/>
            <person name="Savage R."/>
            <person name="Osoegawa K."/>
            <person name="de Jong P."/>
            <person name="Lindberg D.R."/>
            <person name="Seaver E.C."/>
            <person name="Weisblat D.A."/>
            <person name="Putnam N.H."/>
            <person name="Grigoriev I.V."/>
            <person name="Rokhsar D.S."/>
        </authorList>
    </citation>
    <scope>NUCLEOTIDE SEQUENCE</scope>
    <source>
        <strain evidence="18">I ESC-2004</strain>
    </source>
</reference>
<evidence type="ECO:0000256" key="7">
    <source>
        <dbReference type="ARBA" id="ARBA00022692"/>
    </source>
</evidence>
<dbReference type="Proteomes" id="UP000014760">
    <property type="component" value="Unassembled WGS sequence"/>
</dbReference>
<dbReference type="InterPro" id="IPR026858">
    <property type="entry name" value="Vezatin"/>
</dbReference>
<feature type="domain" description="Myosin-binding" evidence="15">
    <location>
        <begin position="159"/>
        <end position="427"/>
    </location>
</feature>
<evidence type="ECO:0000259" key="15">
    <source>
        <dbReference type="Pfam" id="PF12632"/>
    </source>
</evidence>
<keyword evidence="12" id="KW-0539">Nucleus</keyword>